<evidence type="ECO:0000256" key="2">
    <source>
        <dbReference type="SAM" id="MobiDB-lite"/>
    </source>
</evidence>
<reference evidence="3 4" key="1">
    <citation type="submission" date="2024-02" db="EMBL/GenBank/DDBJ databases">
        <authorList>
            <person name="Chen Y."/>
            <person name="Shah S."/>
            <person name="Dougan E. K."/>
            <person name="Thang M."/>
            <person name="Chan C."/>
        </authorList>
    </citation>
    <scope>NUCLEOTIDE SEQUENCE [LARGE SCALE GENOMIC DNA]</scope>
</reference>
<keyword evidence="1" id="KW-0175">Coiled coil</keyword>
<feature type="region of interest" description="Disordered" evidence="2">
    <location>
        <begin position="170"/>
        <end position="191"/>
    </location>
</feature>
<feature type="coiled-coil region" evidence="1">
    <location>
        <begin position="85"/>
        <end position="148"/>
    </location>
</feature>
<organism evidence="3 4">
    <name type="scientific">Durusdinium trenchii</name>
    <dbReference type="NCBI Taxonomy" id="1381693"/>
    <lineage>
        <taxon>Eukaryota</taxon>
        <taxon>Sar</taxon>
        <taxon>Alveolata</taxon>
        <taxon>Dinophyceae</taxon>
        <taxon>Suessiales</taxon>
        <taxon>Symbiodiniaceae</taxon>
        <taxon>Durusdinium</taxon>
    </lineage>
</organism>
<feature type="non-terminal residue" evidence="3">
    <location>
        <position position="1"/>
    </location>
</feature>
<protein>
    <recommendedName>
        <fullName evidence="5">Centrosomal protein POC5</fullName>
    </recommendedName>
</protein>
<name>A0ABP0KEA6_9DINO</name>
<sequence>GLYGESDSLDECLGEVVSSERCQGLPALKNSIQSLGSSTARLFCMALRDRKDLQSMGDTLSCRVDEMVVGLQKELTEDGVLLAECTQLEAQLDTCRREAQRLRAKQLQQRQQRQSAERRRVFEEAKRVKTLEERRQALKSCLDALLAAGLTAEAAEGAEAKAAMALVGSTPASRHRGTRGQSHSLQRQLHENQLERRRVASPEVRVMQTPIRVAAGPPSYRQVSAPVIRGRHLAPTAPQPPRRHAPHVPAAGPAEAATLAQLEAQLRASQTDFWGM</sequence>
<evidence type="ECO:0000256" key="1">
    <source>
        <dbReference type="SAM" id="Coils"/>
    </source>
</evidence>
<proteinExistence type="predicted"/>
<gene>
    <name evidence="3" type="ORF">CCMP2556_LOCUS15799</name>
</gene>
<evidence type="ECO:0000313" key="3">
    <source>
        <dbReference type="EMBL" id="CAK9024874.1"/>
    </source>
</evidence>
<dbReference type="EMBL" id="CAXAMN010008369">
    <property type="protein sequence ID" value="CAK9024874.1"/>
    <property type="molecule type" value="Genomic_DNA"/>
</dbReference>
<evidence type="ECO:0000313" key="4">
    <source>
        <dbReference type="Proteomes" id="UP001642484"/>
    </source>
</evidence>
<evidence type="ECO:0008006" key="5">
    <source>
        <dbReference type="Google" id="ProtNLM"/>
    </source>
</evidence>
<dbReference type="Proteomes" id="UP001642484">
    <property type="component" value="Unassembled WGS sequence"/>
</dbReference>
<keyword evidence="4" id="KW-1185">Reference proteome</keyword>
<accession>A0ABP0KEA6</accession>
<comment type="caution">
    <text evidence="3">The sequence shown here is derived from an EMBL/GenBank/DDBJ whole genome shotgun (WGS) entry which is preliminary data.</text>
</comment>